<dbReference type="Proteomes" id="UP000242254">
    <property type="component" value="Unassembled WGS sequence"/>
</dbReference>
<reference evidence="1 2" key="1">
    <citation type="journal article" date="2016" name="Proc. Natl. Acad. Sci. U.S.A.">
        <title>Lipid metabolic changes in an early divergent fungus govern the establishment of a mutualistic symbiosis with endobacteria.</title>
        <authorList>
            <person name="Lastovetsky O.A."/>
            <person name="Gaspar M.L."/>
            <person name="Mondo S.J."/>
            <person name="LaButti K.M."/>
            <person name="Sandor L."/>
            <person name="Grigoriev I.V."/>
            <person name="Henry S.A."/>
            <person name="Pawlowska T.E."/>
        </authorList>
    </citation>
    <scope>NUCLEOTIDE SEQUENCE [LARGE SCALE GENOMIC DNA]</scope>
    <source>
        <strain evidence="1 2">ATCC 52813</strain>
    </source>
</reference>
<sequence>MQQEDRTTIEKAMLYLDDASKYLRRQKIKHTIGRNTTPIPDTPSVKYLKTQSNLTMYNDYIELNDHIKRFQNKKSGRVSWKQCFKQGHEDKKAVVMQFSTSKILRTQYNKRVKSFATNTMSSAYTSTILSTNTC</sequence>
<evidence type="ECO:0000313" key="2">
    <source>
        <dbReference type="Proteomes" id="UP000242254"/>
    </source>
</evidence>
<keyword evidence="2" id="KW-1185">Reference proteome</keyword>
<evidence type="ECO:0000313" key="1">
    <source>
        <dbReference type="EMBL" id="PHZ09792.1"/>
    </source>
</evidence>
<proteinExistence type="predicted"/>
<gene>
    <name evidence="1" type="ORF">RHIMIDRAFT_240466</name>
</gene>
<dbReference type="RefSeq" id="XP_023463500.1">
    <property type="nucleotide sequence ID" value="XM_023609378.1"/>
</dbReference>
<dbReference type="AlphaFoldDB" id="A0A2G4SM27"/>
<name>A0A2G4SM27_RHIZD</name>
<protein>
    <submittedName>
        <fullName evidence="1">Uncharacterized protein</fullName>
    </submittedName>
</protein>
<organism evidence="1 2">
    <name type="scientific">Rhizopus microsporus ATCC 52813</name>
    <dbReference type="NCBI Taxonomy" id="1340429"/>
    <lineage>
        <taxon>Eukaryota</taxon>
        <taxon>Fungi</taxon>
        <taxon>Fungi incertae sedis</taxon>
        <taxon>Mucoromycota</taxon>
        <taxon>Mucoromycotina</taxon>
        <taxon>Mucoromycetes</taxon>
        <taxon>Mucorales</taxon>
        <taxon>Mucorineae</taxon>
        <taxon>Rhizopodaceae</taxon>
        <taxon>Rhizopus</taxon>
    </lineage>
</organism>
<dbReference type="GeneID" id="35440368"/>
<accession>A0A2G4SM27</accession>
<dbReference type="EMBL" id="KZ303857">
    <property type="protein sequence ID" value="PHZ09792.1"/>
    <property type="molecule type" value="Genomic_DNA"/>
</dbReference>